<evidence type="ECO:0000313" key="3">
    <source>
        <dbReference type="Proteomes" id="UP001595377"/>
    </source>
</evidence>
<evidence type="ECO:0000256" key="1">
    <source>
        <dbReference type="SAM" id="Coils"/>
    </source>
</evidence>
<protein>
    <submittedName>
        <fullName evidence="2">Uncharacterized protein</fullName>
    </submittedName>
</protein>
<accession>A0ABV7DJ21</accession>
<reference evidence="3" key="1">
    <citation type="journal article" date="2019" name="Int. J. Syst. Evol. Microbiol.">
        <title>The Global Catalogue of Microorganisms (GCM) 10K type strain sequencing project: providing services to taxonomists for standard genome sequencing and annotation.</title>
        <authorList>
            <consortium name="The Broad Institute Genomics Platform"/>
            <consortium name="The Broad Institute Genome Sequencing Center for Infectious Disease"/>
            <person name="Wu L."/>
            <person name="Ma J."/>
        </authorList>
    </citation>
    <scope>NUCLEOTIDE SEQUENCE [LARGE SCALE GENOMIC DNA]</scope>
    <source>
        <strain evidence="3">KCTC 52677</strain>
    </source>
</reference>
<dbReference type="SUPFAM" id="SSF160059">
    <property type="entry name" value="PriA/YqbF domain"/>
    <property type="match status" value="1"/>
</dbReference>
<keyword evidence="1" id="KW-0175">Coiled coil</keyword>
<dbReference type="EMBL" id="JBHRSP010000025">
    <property type="protein sequence ID" value="MFC3074687.1"/>
    <property type="molecule type" value="Genomic_DNA"/>
</dbReference>
<dbReference type="RefSeq" id="WP_257317189.1">
    <property type="nucleotide sequence ID" value="NZ_JANFDG010000026.1"/>
</dbReference>
<gene>
    <name evidence="2" type="ORF">ACFOHH_16365</name>
</gene>
<name>A0ABV7DJ21_9HYPH</name>
<keyword evidence="3" id="KW-1185">Reference proteome</keyword>
<dbReference type="Proteomes" id="UP001595377">
    <property type="component" value="Unassembled WGS sequence"/>
</dbReference>
<sequence length="157" mass="16896">MPPLSQDPQRNLKEEAPMSKIQIICSSPGMRRHGIVHPSSAIYEAGRWTEDQIEAFKADPAFTVLKVAEAGVQVEGADIEAAVAARVKIAVDDLQARFDKAVEDKVAEKLDEATDKAVKEYQGKLLDLQAELGAANKEITKLSAELKASAAKAGAKK</sequence>
<feature type="coiled-coil region" evidence="1">
    <location>
        <begin position="118"/>
        <end position="145"/>
    </location>
</feature>
<organism evidence="2 3">
    <name type="scientific">Shinella pollutisoli</name>
    <dbReference type="NCBI Taxonomy" id="2250594"/>
    <lineage>
        <taxon>Bacteria</taxon>
        <taxon>Pseudomonadati</taxon>
        <taxon>Pseudomonadota</taxon>
        <taxon>Alphaproteobacteria</taxon>
        <taxon>Hyphomicrobiales</taxon>
        <taxon>Rhizobiaceae</taxon>
        <taxon>Shinella</taxon>
    </lineage>
</organism>
<comment type="caution">
    <text evidence="2">The sequence shown here is derived from an EMBL/GenBank/DDBJ whole genome shotgun (WGS) entry which is preliminary data.</text>
</comment>
<evidence type="ECO:0000313" key="2">
    <source>
        <dbReference type="EMBL" id="MFC3074687.1"/>
    </source>
</evidence>
<proteinExistence type="predicted"/>